<evidence type="ECO:0000259" key="1">
    <source>
        <dbReference type="PROSITE" id="PS51819"/>
    </source>
</evidence>
<sequence>MSGMCPVIHFEMPYDDRDRMAAFYRSVFNWRTEMLGSDMGHYVLASTTESDAEGCMPREPGRINGGFYGRNPQWPAQHPSVVIGVEDIRAAMRRVAAAGGEVLGEPMPIPGVGQYVSFLDTEGNRVSMLQPVPRPGQPA</sequence>
<dbReference type="InterPro" id="IPR052164">
    <property type="entry name" value="Anthracycline_SecMetBiosynth"/>
</dbReference>
<accession>A0A841KA69</accession>
<evidence type="ECO:0000313" key="3">
    <source>
        <dbReference type="Proteomes" id="UP000588017"/>
    </source>
</evidence>
<proteinExistence type="predicted"/>
<evidence type="ECO:0000313" key="2">
    <source>
        <dbReference type="EMBL" id="MBB6169010.1"/>
    </source>
</evidence>
<dbReference type="Proteomes" id="UP000588017">
    <property type="component" value="Unassembled WGS sequence"/>
</dbReference>
<dbReference type="SUPFAM" id="SSF54593">
    <property type="entry name" value="Glyoxalase/Bleomycin resistance protein/Dihydroxybiphenyl dioxygenase"/>
    <property type="match status" value="1"/>
</dbReference>
<dbReference type="InterPro" id="IPR004360">
    <property type="entry name" value="Glyas_Fos-R_dOase_dom"/>
</dbReference>
<comment type="caution">
    <text evidence="2">The sequence shown here is derived from an EMBL/GenBank/DDBJ whole genome shotgun (WGS) entry which is preliminary data.</text>
</comment>
<dbReference type="InterPro" id="IPR037523">
    <property type="entry name" value="VOC_core"/>
</dbReference>
<feature type="domain" description="VOC" evidence="1">
    <location>
        <begin position="6"/>
        <end position="131"/>
    </location>
</feature>
<dbReference type="AlphaFoldDB" id="A0A841KA69"/>
<dbReference type="EMBL" id="JACHEH010000005">
    <property type="protein sequence ID" value="MBB6169010.1"/>
    <property type="molecule type" value="Genomic_DNA"/>
</dbReference>
<name>A0A841KA69_9HYPH</name>
<gene>
    <name evidence="2" type="ORF">HNQ73_002647</name>
</gene>
<keyword evidence="3" id="KW-1185">Reference proteome</keyword>
<dbReference type="PROSITE" id="PS51819">
    <property type="entry name" value="VOC"/>
    <property type="match status" value="1"/>
</dbReference>
<protein>
    <recommendedName>
        <fullName evidence="1">VOC domain-containing protein</fullName>
    </recommendedName>
</protein>
<dbReference type="PANTHER" id="PTHR33993">
    <property type="entry name" value="GLYOXALASE-RELATED"/>
    <property type="match status" value="1"/>
</dbReference>
<dbReference type="RefSeq" id="WP_244650187.1">
    <property type="nucleotide sequence ID" value="NZ_BMHX01000005.1"/>
</dbReference>
<dbReference type="Pfam" id="PF00903">
    <property type="entry name" value="Glyoxalase"/>
    <property type="match status" value="1"/>
</dbReference>
<organism evidence="2 3">
    <name type="scientific">Chelatococcus composti</name>
    <dbReference type="NCBI Taxonomy" id="1743235"/>
    <lineage>
        <taxon>Bacteria</taxon>
        <taxon>Pseudomonadati</taxon>
        <taxon>Pseudomonadota</taxon>
        <taxon>Alphaproteobacteria</taxon>
        <taxon>Hyphomicrobiales</taxon>
        <taxon>Chelatococcaceae</taxon>
        <taxon>Chelatococcus</taxon>
    </lineage>
</organism>
<dbReference type="PANTHER" id="PTHR33993:SF2">
    <property type="entry name" value="VOC DOMAIN-CONTAINING PROTEIN"/>
    <property type="match status" value="1"/>
</dbReference>
<reference evidence="2 3" key="1">
    <citation type="submission" date="2020-08" db="EMBL/GenBank/DDBJ databases">
        <title>Genomic Encyclopedia of Type Strains, Phase IV (KMG-IV): sequencing the most valuable type-strain genomes for metagenomic binning, comparative biology and taxonomic classification.</title>
        <authorList>
            <person name="Goeker M."/>
        </authorList>
    </citation>
    <scope>NUCLEOTIDE SEQUENCE [LARGE SCALE GENOMIC DNA]</scope>
    <source>
        <strain evidence="2 3">DSM 101465</strain>
    </source>
</reference>
<dbReference type="Gene3D" id="3.10.180.10">
    <property type="entry name" value="2,3-Dihydroxybiphenyl 1,2-Dioxygenase, domain 1"/>
    <property type="match status" value="1"/>
</dbReference>
<dbReference type="InterPro" id="IPR029068">
    <property type="entry name" value="Glyas_Bleomycin-R_OHBP_Dase"/>
</dbReference>